<dbReference type="GO" id="GO:0005737">
    <property type="term" value="C:cytoplasm"/>
    <property type="evidence" value="ECO:0007669"/>
    <property type="project" value="TreeGrafter"/>
</dbReference>
<dbReference type="AlphaFoldDB" id="A0A835FUW3"/>
<feature type="region of interest" description="Disordered" evidence="5">
    <location>
        <begin position="214"/>
        <end position="239"/>
    </location>
</feature>
<dbReference type="EMBL" id="JACEFO010000197">
    <property type="protein sequence ID" value="KAF8776406.1"/>
    <property type="molecule type" value="Genomic_DNA"/>
</dbReference>
<dbReference type="InterPro" id="IPR013083">
    <property type="entry name" value="Znf_RING/FYVE/PHD"/>
</dbReference>
<dbReference type="SMART" id="SM00184">
    <property type="entry name" value="RING"/>
    <property type="match status" value="1"/>
</dbReference>
<organism evidence="7 8">
    <name type="scientific">Digitaria exilis</name>
    <dbReference type="NCBI Taxonomy" id="1010633"/>
    <lineage>
        <taxon>Eukaryota</taxon>
        <taxon>Viridiplantae</taxon>
        <taxon>Streptophyta</taxon>
        <taxon>Embryophyta</taxon>
        <taxon>Tracheophyta</taxon>
        <taxon>Spermatophyta</taxon>
        <taxon>Magnoliopsida</taxon>
        <taxon>Liliopsida</taxon>
        <taxon>Poales</taxon>
        <taxon>Poaceae</taxon>
        <taxon>PACMAD clade</taxon>
        <taxon>Panicoideae</taxon>
        <taxon>Panicodae</taxon>
        <taxon>Paniceae</taxon>
        <taxon>Anthephorinae</taxon>
        <taxon>Digitaria</taxon>
    </lineage>
</organism>
<reference evidence="7" key="1">
    <citation type="submission" date="2020-07" db="EMBL/GenBank/DDBJ databases">
        <title>Genome sequence and genetic diversity analysis of an under-domesticated orphan crop, white fonio (Digitaria exilis).</title>
        <authorList>
            <person name="Bennetzen J.L."/>
            <person name="Chen S."/>
            <person name="Ma X."/>
            <person name="Wang X."/>
            <person name="Yssel A.E.J."/>
            <person name="Chaluvadi S.R."/>
            <person name="Johnson M."/>
            <person name="Gangashetty P."/>
            <person name="Hamidou F."/>
            <person name="Sanogo M.D."/>
            <person name="Zwaenepoel A."/>
            <person name="Wallace J."/>
            <person name="Van De Peer Y."/>
            <person name="Van Deynze A."/>
        </authorList>
    </citation>
    <scope>NUCLEOTIDE SEQUENCE</scope>
    <source>
        <tissue evidence="7">Leaves</tissue>
    </source>
</reference>
<dbReference type="OrthoDB" id="21204at2759"/>
<dbReference type="Gene3D" id="3.30.40.10">
    <property type="entry name" value="Zinc/RING finger domain, C3HC4 (zinc finger)"/>
    <property type="match status" value="1"/>
</dbReference>
<evidence type="ECO:0000256" key="2">
    <source>
        <dbReference type="ARBA" id="ARBA00022771"/>
    </source>
</evidence>
<dbReference type="PROSITE" id="PS50089">
    <property type="entry name" value="ZF_RING_2"/>
    <property type="match status" value="1"/>
</dbReference>
<comment type="caution">
    <text evidence="7">The sequence shown here is derived from an EMBL/GenBank/DDBJ whole genome shotgun (WGS) entry which is preliminary data.</text>
</comment>
<dbReference type="PANTHER" id="PTHR15710:SF73">
    <property type="entry name" value="RING-TYPE DOMAIN-CONTAINING PROTEIN"/>
    <property type="match status" value="1"/>
</dbReference>
<dbReference type="SUPFAM" id="SSF57850">
    <property type="entry name" value="RING/U-box"/>
    <property type="match status" value="1"/>
</dbReference>
<evidence type="ECO:0000256" key="5">
    <source>
        <dbReference type="SAM" id="MobiDB-lite"/>
    </source>
</evidence>
<keyword evidence="2 4" id="KW-0863">Zinc-finger</keyword>
<gene>
    <name evidence="7" type="ORF">HU200_003525</name>
</gene>
<proteinExistence type="predicted"/>
<name>A0A835FUW3_9POAL</name>
<keyword evidence="3" id="KW-0862">Zinc</keyword>
<evidence type="ECO:0000256" key="4">
    <source>
        <dbReference type="PROSITE-ProRule" id="PRU00175"/>
    </source>
</evidence>
<dbReference type="InterPro" id="IPR001841">
    <property type="entry name" value="Znf_RING"/>
</dbReference>
<dbReference type="PANTHER" id="PTHR15710">
    <property type="entry name" value="E3 UBIQUITIN-PROTEIN LIGASE PRAJA"/>
    <property type="match status" value="1"/>
</dbReference>
<evidence type="ECO:0000313" key="8">
    <source>
        <dbReference type="Proteomes" id="UP000636709"/>
    </source>
</evidence>
<evidence type="ECO:0000256" key="1">
    <source>
        <dbReference type="ARBA" id="ARBA00022723"/>
    </source>
</evidence>
<evidence type="ECO:0000256" key="3">
    <source>
        <dbReference type="ARBA" id="ARBA00022833"/>
    </source>
</evidence>
<keyword evidence="1" id="KW-0479">Metal-binding</keyword>
<evidence type="ECO:0000259" key="6">
    <source>
        <dbReference type="PROSITE" id="PS50089"/>
    </source>
</evidence>
<keyword evidence="8" id="KW-1185">Reference proteome</keyword>
<sequence length="239" mass="26245">MDDWEFWGSEARGGAWPPPSFAPGSIFQHGRRIPAWLWPAAPSNYDYQYSNDEDAEEPTAPLVVLPPLQPGSSGTQQGHAAAAVPPSNKRGRAAASSKAIEGLREVTAAAAAAAAMDGSDDCCAICLQEFDSRPDAEAPAAPGLRAMPCSHTFPQRCIAEWLRRNPVCPLCRYELPTEEDDEEDQLEQGRSRGMRQIVYDEEDGRYYLVSRLTDDPTITDEEEQELARLNAQAQPRTTP</sequence>
<feature type="domain" description="RING-type" evidence="6">
    <location>
        <begin position="123"/>
        <end position="172"/>
    </location>
</feature>
<dbReference type="Proteomes" id="UP000636709">
    <property type="component" value="Unassembled WGS sequence"/>
</dbReference>
<feature type="region of interest" description="Disordered" evidence="5">
    <location>
        <begin position="69"/>
        <end position="93"/>
    </location>
</feature>
<evidence type="ECO:0000313" key="7">
    <source>
        <dbReference type="EMBL" id="KAF8776406.1"/>
    </source>
</evidence>
<accession>A0A835FUW3</accession>
<dbReference type="GO" id="GO:0061630">
    <property type="term" value="F:ubiquitin protein ligase activity"/>
    <property type="evidence" value="ECO:0007669"/>
    <property type="project" value="TreeGrafter"/>
</dbReference>
<dbReference type="GO" id="GO:0008270">
    <property type="term" value="F:zinc ion binding"/>
    <property type="evidence" value="ECO:0007669"/>
    <property type="project" value="UniProtKB-KW"/>
</dbReference>
<dbReference type="GO" id="GO:0016567">
    <property type="term" value="P:protein ubiquitination"/>
    <property type="evidence" value="ECO:0007669"/>
    <property type="project" value="TreeGrafter"/>
</dbReference>
<protein>
    <recommendedName>
        <fullName evidence="6">RING-type domain-containing protein</fullName>
    </recommendedName>
</protein>
<dbReference type="Pfam" id="PF13639">
    <property type="entry name" value="zf-RING_2"/>
    <property type="match status" value="1"/>
</dbReference>